<evidence type="ECO:0000313" key="2">
    <source>
        <dbReference type="EMBL" id="GEL58589.1"/>
    </source>
</evidence>
<gene>
    <name evidence="1" type="ORF">Abci_017_098</name>
    <name evidence="2" type="ORF">ACI01nite_11910</name>
</gene>
<organism evidence="1 3">
    <name type="scientific">Acetobacter cibinongensis</name>
    <dbReference type="NCBI Taxonomy" id="146475"/>
    <lineage>
        <taxon>Bacteria</taxon>
        <taxon>Pseudomonadati</taxon>
        <taxon>Pseudomonadota</taxon>
        <taxon>Alphaproteobacteria</taxon>
        <taxon>Acetobacterales</taxon>
        <taxon>Acetobacteraceae</taxon>
        <taxon>Acetobacter</taxon>
    </lineage>
</organism>
<dbReference type="AlphaFoldDB" id="A0A0D6N4N7"/>
<comment type="caution">
    <text evidence="1">The sequence shown here is derived from an EMBL/GenBank/DDBJ whole genome shotgun (WGS) entry which is preliminary data.</text>
</comment>
<keyword evidence="4" id="KW-1185">Reference proteome</keyword>
<dbReference type="Proteomes" id="UP000321891">
    <property type="component" value="Unassembled WGS sequence"/>
</dbReference>
<dbReference type="RefSeq" id="WP_048838960.1">
    <property type="nucleotide sequence ID" value="NZ_BAMV01000017.1"/>
</dbReference>
<accession>A0A0D6N4N7</accession>
<evidence type="ECO:0000313" key="4">
    <source>
        <dbReference type="Proteomes" id="UP000321891"/>
    </source>
</evidence>
<protein>
    <submittedName>
        <fullName evidence="1">Uncharacterized protein</fullName>
    </submittedName>
</protein>
<dbReference type="EMBL" id="BJVU01000003">
    <property type="protein sequence ID" value="GEL58589.1"/>
    <property type="molecule type" value="Genomic_DNA"/>
</dbReference>
<dbReference type="Proteomes" id="UP000032671">
    <property type="component" value="Unassembled WGS sequence"/>
</dbReference>
<proteinExistence type="predicted"/>
<evidence type="ECO:0000313" key="3">
    <source>
        <dbReference type="Proteomes" id="UP000032671"/>
    </source>
</evidence>
<evidence type="ECO:0000313" key="1">
    <source>
        <dbReference type="EMBL" id="GAN60914.1"/>
    </source>
</evidence>
<reference evidence="1 3" key="1">
    <citation type="submission" date="2012-11" db="EMBL/GenBank/DDBJ databases">
        <title>Whole genome sequence of Acetobacter cibinongensis 4H-1.</title>
        <authorList>
            <person name="Azuma Y."/>
            <person name="Higashiura N."/>
            <person name="Hirakawa H."/>
            <person name="Matsushita K."/>
        </authorList>
    </citation>
    <scope>NUCLEOTIDE SEQUENCE [LARGE SCALE GENOMIC DNA]</scope>
    <source>
        <strain evidence="1 3">4H-1</strain>
    </source>
</reference>
<dbReference type="STRING" id="1231339.Abci_017_098"/>
<name>A0A0D6N4N7_9PROT</name>
<reference evidence="2 4" key="2">
    <citation type="submission" date="2019-07" db="EMBL/GenBank/DDBJ databases">
        <title>Whole genome shotgun sequence of Acetobacter cibinongensis NBRC 16605.</title>
        <authorList>
            <person name="Hosoyama A."/>
            <person name="Uohara A."/>
            <person name="Ohji S."/>
            <person name="Ichikawa N."/>
        </authorList>
    </citation>
    <scope>NUCLEOTIDE SEQUENCE [LARGE SCALE GENOMIC DNA]</scope>
    <source>
        <strain evidence="2 4">NBRC 16605</strain>
    </source>
</reference>
<sequence>MNAHTHPEAAYLLAWNATYIRRATAVADALAHFVADGGGTTQSENSDIVAGGITFLSSYLGMIATEAESSAEAFKGKAQ</sequence>
<dbReference type="EMBL" id="BAMV01000017">
    <property type="protein sequence ID" value="GAN60914.1"/>
    <property type="molecule type" value="Genomic_DNA"/>
</dbReference>
<accession>A0A6N3SQ62</accession>